<protein>
    <submittedName>
        <fullName evidence="2">ABCC5 isoform 4</fullName>
    </submittedName>
</protein>
<gene>
    <name evidence="2" type="ORF">CK820_G0023352</name>
</gene>
<comment type="caution">
    <text evidence="2">The sequence shown here is derived from an EMBL/GenBank/DDBJ whole genome shotgun (WGS) entry which is preliminary data.</text>
</comment>
<sequence length="69" mass="7901">FTIKPKEKIGIVGRTGSEHWGTQPSTKEEQHPQLCYPERSTGNILGSPRWGWPSSVWWSYLEAASRLME</sequence>
<feature type="region of interest" description="Disordered" evidence="1">
    <location>
        <begin position="12"/>
        <end position="32"/>
    </location>
</feature>
<evidence type="ECO:0000256" key="1">
    <source>
        <dbReference type="SAM" id="MobiDB-lite"/>
    </source>
</evidence>
<organism evidence="2 3">
    <name type="scientific">Pan troglodytes</name>
    <name type="common">Chimpanzee</name>
    <dbReference type="NCBI Taxonomy" id="9598"/>
    <lineage>
        <taxon>Eukaryota</taxon>
        <taxon>Metazoa</taxon>
        <taxon>Chordata</taxon>
        <taxon>Craniata</taxon>
        <taxon>Vertebrata</taxon>
        <taxon>Euteleostomi</taxon>
        <taxon>Mammalia</taxon>
        <taxon>Eutheria</taxon>
        <taxon>Euarchontoglires</taxon>
        <taxon>Primates</taxon>
        <taxon>Haplorrhini</taxon>
        <taxon>Catarrhini</taxon>
        <taxon>Hominidae</taxon>
        <taxon>Pan</taxon>
    </lineage>
</organism>
<evidence type="ECO:0000313" key="3">
    <source>
        <dbReference type="Proteomes" id="UP000236370"/>
    </source>
</evidence>
<dbReference type="AlphaFoldDB" id="A0A2J8M597"/>
<name>A0A2J8M597_PANTR</name>
<dbReference type="EMBL" id="NBAG03000267">
    <property type="protein sequence ID" value="PNI54694.1"/>
    <property type="molecule type" value="Genomic_DNA"/>
</dbReference>
<evidence type="ECO:0000313" key="2">
    <source>
        <dbReference type="EMBL" id="PNI54694.1"/>
    </source>
</evidence>
<feature type="non-terminal residue" evidence="2">
    <location>
        <position position="1"/>
    </location>
</feature>
<reference evidence="2 3" key="1">
    <citation type="submission" date="2017-12" db="EMBL/GenBank/DDBJ databases">
        <title>High-resolution comparative analysis of great ape genomes.</title>
        <authorList>
            <person name="Pollen A."/>
            <person name="Hastie A."/>
            <person name="Hormozdiari F."/>
            <person name="Dougherty M."/>
            <person name="Liu R."/>
            <person name="Chaisson M."/>
            <person name="Hoppe E."/>
            <person name="Hill C."/>
            <person name="Pang A."/>
            <person name="Hillier L."/>
            <person name="Baker C."/>
            <person name="Armstrong J."/>
            <person name="Shendure J."/>
            <person name="Paten B."/>
            <person name="Wilson R."/>
            <person name="Chao H."/>
            <person name="Schneider V."/>
            <person name="Ventura M."/>
            <person name="Kronenberg Z."/>
            <person name="Murali S."/>
            <person name="Gordon D."/>
            <person name="Cantsilieris S."/>
            <person name="Munson K."/>
            <person name="Nelson B."/>
            <person name="Raja A."/>
            <person name="Underwood J."/>
            <person name="Diekhans M."/>
            <person name="Fiddes I."/>
            <person name="Haussler D."/>
            <person name="Eichler E."/>
        </authorList>
    </citation>
    <scope>NUCLEOTIDE SEQUENCE [LARGE SCALE GENOMIC DNA]</scope>
    <source>
        <strain evidence="2">Yerkes chimp pedigree #C0471</strain>
    </source>
</reference>
<dbReference type="Proteomes" id="UP000236370">
    <property type="component" value="Unassembled WGS sequence"/>
</dbReference>
<proteinExistence type="predicted"/>
<accession>A0A2J8M597</accession>